<dbReference type="FunFam" id="1.20.140.40:FF:000008">
    <property type="entry name" value="Invertase/pectin methylesterase inhibitor family protein"/>
    <property type="match status" value="1"/>
</dbReference>
<dbReference type="CDD" id="cd15797">
    <property type="entry name" value="PMEI"/>
    <property type="match status" value="1"/>
</dbReference>
<keyword evidence="6" id="KW-1185">Reference proteome</keyword>
<dbReference type="Pfam" id="PF04043">
    <property type="entry name" value="PMEI"/>
    <property type="match status" value="1"/>
</dbReference>
<name>A0AAV1XPF2_LUPLU</name>
<evidence type="ECO:0000256" key="1">
    <source>
        <dbReference type="ARBA" id="ARBA00022729"/>
    </source>
</evidence>
<keyword evidence="1" id="KW-0732">Signal</keyword>
<keyword evidence="2" id="KW-1015">Disulfide bond</keyword>
<comment type="similarity">
    <text evidence="3">Belongs to the PMEI family.</text>
</comment>
<evidence type="ECO:0000256" key="3">
    <source>
        <dbReference type="ARBA" id="ARBA00038471"/>
    </source>
</evidence>
<dbReference type="InterPro" id="IPR035513">
    <property type="entry name" value="Invertase/methylesterase_inhib"/>
</dbReference>
<sequence length="172" mass="18830">MTLKSEKSSYAAKVVRVNDICKKSQNPSFCLTILTSKPGGVAGADLVTLAQYTIDIVRGNLTNSVALIKTLISNSGNDATAKSHYQQCLMFFGDKEGALVDIDYTQELLKKGDYFGVNTATSAVIVDVDNCINGEDPEQHPYPDKSDLPKNADYIDKVLEILLVISQFLYQK</sequence>
<dbReference type="PANTHER" id="PTHR36710">
    <property type="entry name" value="PECTINESTERASE INHIBITOR-LIKE"/>
    <property type="match status" value="1"/>
</dbReference>
<comment type="caution">
    <text evidence="5">The sequence shown here is derived from an EMBL/GenBank/DDBJ whole genome shotgun (WGS) entry which is preliminary data.</text>
</comment>
<feature type="domain" description="Pectinesterase inhibitor" evidence="4">
    <location>
        <begin position="12"/>
        <end position="165"/>
    </location>
</feature>
<dbReference type="InterPro" id="IPR052421">
    <property type="entry name" value="PCW_Enzyme_Inhibitor"/>
</dbReference>
<evidence type="ECO:0000256" key="2">
    <source>
        <dbReference type="ARBA" id="ARBA00023157"/>
    </source>
</evidence>
<dbReference type="Proteomes" id="UP001497480">
    <property type="component" value="Unassembled WGS sequence"/>
</dbReference>
<dbReference type="PANTHER" id="PTHR36710:SF20">
    <property type="entry name" value="PECTINESTERASE INHIBITOR DOMAIN PROTEIN"/>
    <property type="match status" value="1"/>
</dbReference>
<accession>A0AAV1XPF2</accession>
<evidence type="ECO:0000259" key="4">
    <source>
        <dbReference type="SMART" id="SM00856"/>
    </source>
</evidence>
<protein>
    <recommendedName>
        <fullName evidence="4">Pectinesterase inhibitor domain-containing protein</fullName>
    </recommendedName>
</protein>
<dbReference type="NCBIfam" id="TIGR01614">
    <property type="entry name" value="PME_inhib"/>
    <property type="match status" value="1"/>
</dbReference>
<evidence type="ECO:0000313" key="5">
    <source>
        <dbReference type="EMBL" id="CAL0323686.1"/>
    </source>
</evidence>
<reference evidence="5 6" key="1">
    <citation type="submission" date="2024-03" db="EMBL/GenBank/DDBJ databases">
        <authorList>
            <person name="Martinez-Hernandez J."/>
        </authorList>
    </citation>
    <scope>NUCLEOTIDE SEQUENCE [LARGE SCALE GENOMIC DNA]</scope>
</reference>
<dbReference type="SMART" id="SM00856">
    <property type="entry name" value="PMEI"/>
    <property type="match status" value="1"/>
</dbReference>
<dbReference type="Gene3D" id="1.20.140.40">
    <property type="entry name" value="Invertase/pectin methylesterase inhibitor family protein"/>
    <property type="match status" value="1"/>
</dbReference>
<organism evidence="5 6">
    <name type="scientific">Lupinus luteus</name>
    <name type="common">European yellow lupine</name>
    <dbReference type="NCBI Taxonomy" id="3873"/>
    <lineage>
        <taxon>Eukaryota</taxon>
        <taxon>Viridiplantae</taxon>
        <taxon>Streptophyta</taxon>
        <taxon>Embryophyta</taxon>
        <taxon>Tracheophyta</taxon>
        <taxon>Spermatophyta</taxon>
        <taxon>Magnoliopsida</taxon>
        <taxon>eudicotyledons</taxon>
        <taxon>Gunneridae</taxon>
        <taxon>Pentapetalae</taxon>
        <taxon>rosids</taxon>
        <taxon>fabids</taxon>
        <taxon>Fabales</taxon>
        <taxon>Fabaceae</taxon>
        <taxon>Papilionoideae</taxon>
        <taxon>50 kb inversion clade</taxon>
        <taxon>genistoids sensu lato</taxon>
        <taxon>core genistoids</taxon>
        <taxon>Genisteae</taxon>
        <taxon>Lupinus</taxon>
    </lineage>
</organism>
<dbReference type="EMBL" id="CAXHTB010000017">
    <property type="protein sequence ID" value="CAL0323686.1"/>
    <property type="molecule type" value="Genomic_DNA"/>
</dbReference>
<dbReference type="InterPro" id="IPR034086">
    <property type="entry name" value="PMEI_plant"/>
</dbReference>
<dbReference type="InterPro" id="IPR006501">
    <property type="entry name" value="Pectinesterase_inhib_dom"/>
</dbReference>
<dbReference type="GO" id="GO:0046910">
    <property type="term" value="F:pectinesterase inhibitor activity"/>
    <property type="evidence" value="ECO:0007669"/>
    <property type="project" value="InterPro"/>
</dbReference>
<proteinExistence type="inferred from homology"/>
<dbReference type="AlphaFoldDB" id="A0AAV1XPF2"/>
<gene>
    <name evidence="5" type="ORF">LLUT_LOCUS24746</name>
</gene>
<evidence type="ECO:0000313" key="6">
    <source>
        <dbReference type="Proteomes" id="UP001497480"/>
    </source>
</evidence>
<dbReference type="SUPFAM" id="SSF101148">
    <property type="entry name" value="Plant invertase/pectin methylesterase inhibitor"/>
    <property type="match status" value="1"/>
</dbReference>